<dbReference type="GO" id="GO:0000329">
    <property type="term" value="C:fungal-type vacuole membrane"/>
    <property type="evidence" value="ECO:0007669"/>
    <property type="project" value="TreeGrafter"/>
</dbReference>
<accession>R4X9V6</accession>
<feature type="transmembrane region" description="Helical" evidence="5">
    <location>
        <begin position="109"/>
        <end position="130"/>
    </location>
</feature>
<dbReference type="PANTHER" id="PTHR21576:SF158">
    <property type="entry name" value="RIBOSOMAL RNA-PROCESSING PROTEIN 12-LIKE CONSERVED DOMAIN-CONTAINING PROTEIN"/>
    <property type="match status" value="1"/>
</dbReference>
<protein>
    <recommendedName>
        <fullName evidence="6">Nodulin-like domain-containing protein</fullName>
    </recommendedName>
</protein>
<evidence type="ECO:0000256" key="5">
    <source>
        <dbReference type="SAM" id="Phobius"/>
    </source>
</evidence>
<feature type="transmembrane region" description="Helical" evidence="5">
    <location>
        <begin position="6"/>
        <end position="29"/>
    </location>
</feature>
<dbReference type="PANTHER" id="PTHR21576">
    <property type="entry name" value="UNCHARACTERIZED NODULIN-LIKE PROTEIN"/>
    <property type="match status" value="1"/>
</dbReference>
<dbReference type="STRING" id="1097556.R4X9V6"/>
<feature type="domain" description="Nodulin-like" evidence="6">
    <location>
        <begin position="6"/>
        <end position="160"/>
    </location>
</feature>
<evidence type="ECO:0000256" key="4">
    <source>
        <dbReference type="ARBA" id="ARBA00023136"/>
    </source>
</evidence>
<dbReference type="Pfam" id="PF06813">
    <property type="entry name" value="Nodulin-like"/>
    <property type="match status" value="1"/>
</dbReference>
<keyword evidence="3 5" id="KW-1133">Transmembrane helix</keyword>
<keyword evidence="4 5" id="KW-0472">Membrane</keyword>
<dbReference type="Proteomes" id="UP000013776">
    <property type="component" value="Unassembled WGS sequence"/>
</dbReference>
<comment type="subcellular location">
    <subcellularLocation>
        <location evidence="1">Membrane</location>
        <topology evidence="1">Multi-pass membrane protein</topology>
    </subcellularLocation>
</comment>
<evidence type="ECO:0000256" key="3">
    <source>
        <dbReference type="ARBA" id="ARBA00022989"/>
    </source>
</evidence>
<gene>
    <name evidence="7" type="ORF">TAPDE_000701</name>
</gene>
<sequence length="228" mass="24574">MSQRCGLTAMAINMVGVSGNLGVYLISPFAGKLVDKTGQRLALLLSSLSLFSGYYGLHWLYVNATKGSVNPVTLCFYSFLTGVGSSLGNSATLNACAKSFPDNRGTSTAFPIAMYGLSAFLFSRISYMFFTGRTDQFLLLLAVSCGLALFVSSIFVGVYDKSVVYSGLLGTRKLSDDSTTSERNGLLRSIHSSSTDASVNSRVLSELTGWELIHNRDFLLMITTIALR</sequence>
<keyword evidence="8" id="KW-1185">Reference proteome</keyword>
<evidence type="ECO:0000259" key="6">
    <source>
        <dbReference type="Pfam" id="PF06813"/>
    </source>
</evidence>
<keyword evidence="2 5" id="KW-0812">Transmembrane</keyword>
<organism evidence="7 8">
    <name type="scientific">Taphrina deformans (strain PYCC 5710 / ATCC 11124 / CBS 356.35 / IMI 108563 / JCM 9778 / NBRC 8474)</name>
    <name type="common">Peach leaf curl fungus</name>
    <name type="synonym">Lalaria deformans</name>
    <dbReference type="NCBI Taxonomy" id="1097556"/>
    <lineage>
        <taxon>Eukaryota</taxon>
        <taxon>Fungi</taxon>
        <taxon>Dikarya</taxon>
        <taxon>Ascomycota</taxon>
        <taxon>Taphrinomycotina</taxon>
        <taxon>Taphrinomycetes</taxon>
        <taxon>Taphrinales</taxon>
        <taxon>Taphrinaceae</taxon>
        <taxon>Taphrina</taxon>
    </lineage>
</organism>
<dbReference type="Gene3D" id="1.20.1250.20">
    <property type="entry name" value="MFS general substrate transporter like domains"/>
    <property type="match status" value="1"/>
</dbReference>
<feature type="transmembrane region" description="Helical" evidence="5">
    <location>
        <begin position="41"/>
        <end position="61"/>
    </location>
</feature>
<evidence type="ECO:0000313" key="7">
    <source>
        <dbReference type="EMBL" id="CCG81024.1"/>
    </source>
</evidence>
<dbReference type="VEuPathDB" id="FungiDB:TAPDE_000701"/>
<evidence type="ECO:0000256" key="2">
    <source>
        <dbReference type="ARBA" id="ARBA00022692"/>
    </source>
</evidence>
<dbReference type="InterPro" id="IPR010658">
    <property type="entry name" value="Nodulin-like"/>
</dbReference>
<name>R4X9V6_TAPDE</name>
<feature type="transmembrane region" description="Helical" evidence="5">
    <location>
        <begin position="137"/>
        <end position="159"/>
    </location>
</feature>
<evidence type="ECO:0000256" key="1">
    <source>
        <dbReference type="ARBA" id="ARBA00004141"/>
    </source>
</evidence>
<reference evidence="7 8" key="1">
    <citation type="journal article" date="2013" name="MBio">
        <title>Genome sequencing of the plant pathogen Taphrina deformans, the causal agent of peach leaf curl.</title>
        <authorList>
            <person name="Cisse O.H."/>
            <person name="Almeida J.M.G.C.F."/>
            <person name="Fonseca A."/>
            <person name="Kumar A.A."/>
            <person name="Salojaervi J."/>
            <person name="Overmyer K."/>
            <person name="Hauser P.M."/>
            <person name="Pagni M."/>
        </authorList>
    </citation>
    <scope>NUCLEOTIDE SEQUENCE [LARGE SCALE GENOMIC DNA]</scope>
    <source>
        <strain evidence="8">PYCC 5710 / ATCC 11124 / CBS 356.35 / IMI 108563 / JCM 9778 / NBRC 8474</strain>
    </source>
</reference>
<dbReference type="eggNOG" id="ENOG502RWDV">
    <property type="taxonomic scope" value="Eukaryota"/>
</dbReference>
<dbReference type="AlphaFoldDB" id="R4X9V6"/>
<dbReference type="SUPFAM" id="SSF103473">
    <property type="entry name" value="MFS general substrate transporter"/>
    <property type="match status" value="1"/>
</dbReference>
<dbReference type="OrthoDB" id="410267at2759"/>
<evidence type="ECO:0000313" key="8">
    <source>
        <dbReference type="Proteomes" id="UP000013776"/>
    </source>
</evidence>
<comment type="caution">
    <text evidence="7">The sequence shown here is derived from an EMBL/GenBank/DDBJ whole genome shotgun (WGS) entry which is preliminary data.</text>
</comment>
<proteinExistence type="predicted"/>
<dbReference type="EMBL" id="CAHR02000023">
    <property type="protein sequence ID" value="CCG81024.1"/>
    <property type="molecule type" value="Genomic_DNA"/>
</dbReference>
<dbReference type="InterPro" id="IPR036259">
    <property type="entry name" value="MFS_trans_sf"/>
</dbReference>